<accession>A0ABQ9WP05</accession>
<comment type="caution">
    <text evidence="2">The sequence shown here is derived from an EMBL/GenBank/DDBJ whole genome shotgun (WGS) entry which is preliminary data.</text>
</comment>
<feature type="compositionally biased region" description="Basic residues" evidence="1">
    <location>
        <begin position="172"/>
        <end position="190"/>
    </location>
</feature>
<dbReference type="Proteomes" id="UP001281761">
    <property type="component" value="Unassembled WGS sequence"/>
</dbReference>
<feature type="compositionally biased region" description="Basic and acidic residues" evidence="1">
    <location>
        <begin position="162"/>
        <end position="171"/>
    </location>
</feature>
<feature type="region of interest" description="Disordered" evidence="1">
    <location>
        <begin position="1"/>
        <end position="47"/>
    </location>
</feature>
<organism evidence="2 3">
    <name type="scientific">Blattamonas nauphoetae</name>
    <dbReference type="NCBI Taxonomy" id="2049346"/>
    <lineage>
        <taxon>Eukaryota</taxon>
        <taxon>Metamonada</taxon>
        <taxon>Preaxostyla</taxon>
        <taxon>Oxymonadida</taxon>
        <taxon>Blattamonas</taxon>
    </lineage>
</organism>
<name>A0ABQ9WP05_9EUKA</name>
<feature type="compositionally biased region" description="Acidic residues" evidence="1">
    <location>
        <begin position="26"/>
        <end position="46"/>
    </location>
</feature>
<evidence type="ECO:0000256" key="1">
    <source>
        <dbReference type="SAM" id="MobiDB-lite"/>
    </source>
</evidence>
<protein>
    <submittedName>
        <fullName evidence="2">Uncharacterized protein</fullName>
    </submittedName>
</protein>
<reference evidence="2 3" key="1">
    <citation type="journal article" date="2022" name="bioRxiv">
        <title>Genomics of Preaxostyla Flagellates Illuminates Evolutionary Transitions and the Path Towards Mitochondrial Loss.</title>
        <authorList>
            <person name="Novak L.V.F."/>
            <person name="Treitli S.C."/>
            <person name="Pyrih J."/>
            <person name="Halakuc P."/>
            <person name="Pipaliya S.V."/>
            <person name="Vacek V."/>
            <person name="Brzon O."/>
            <person name="Soukal P."/>
            <person name="Eme L."/>
            <person name="Dacks J.B."/>
            <person name="Karnkowska A."/>
            <person name="Elias M."/>
            <person name="Hampl V."/>
        </authorList>
    </citation>
    <scope>NUCLEOTIDE SEQUENCE [LARGE SCALE GENOMIC DNA]</scope>
    <source>
        <strain evidence="2">NAU3</strain>
        <tissue evidence="2">Gut</tissue>
    </source>
</reference>
<keyword evidence="3" id="KW-1185">Reference proteome</keyword>
<feature type="compositionally biased region" description="Polar residues" evidence="1">
    <location>
        <begin position="1"/>
        <end position="10"/>
    </location>
</feature>
<dbReference type="EMBL" id="JARBJD010000535">
    <property type="protein sequence ID" value="KAK2941221.1"/>
    <property type="molecule type" value="Genomic_DNA"/>
</dbReference>
<gene>
    <name evidence="2" type="ORF">BLNAU_23870</name>
</gene>
<evidence type="ECO:0000313" key="3">
    <source>
        <dbReference type="Proteomes" id="UP001281761"/>
    </source>
</evidence>
<sequence length="190" mass="20964">MRSEEPNFTSLIEKMDEDDMWKKVEDSEDSSDDDSTGDDSDSEEENDHTIVHLLPTTPQLLNSLSPFELLLRAIACFTVSIEAAVMIKDYPTIVAVSSELLCKTHPAIVRSLILILEALKTIPVPNEETGDIGQPVGVDVVSILRLALPPAAKKGKKGKKAAASEEEPKKTPKERKRPLNQKRHNLPTTI</sequence>
<evidence type="ECO:0000313" key="2">
    <source>
        <dbReference type="EMBL" id="KAK2941221.1"/>
    </source>
</evidence>
<feature type="region of interest" description="Disordered" evidence="1">
    <location>
        <begin position="151"/>
        <end position="190"/>
    </location>
</feature>
<proteinExistence type="predicted"/>